<dbReference type="InterPro" id="IPR006047">
    <property type="entry name" value="GH13_cat_dom"/>
</dbReference>
<dbReference type="RefSeq" id="WP_140848961.1">
    <property type="nucleotide sequence ID" value="NZ_RCZC01000002.1"/>
</dbReference>
<feature type="domain" description="Glycosyl hydrolase family 13 catalytic" evidence="2">
    <location>
        <begin position="35"/>
        <end position="506"/>
    </location>
</feature>
<dbReference type="Proteomes" id="UP000319931">
    <property type="component" value="Unassembled WGS sequence"/>
</dbReference>
<dbReference type="Gene3D" id="3.20.20.80">
    <property type="entry name" value="Glycosidases"/>
    <property type="match status" value="2"/>
</dbReference>
<sequence>MSLAAALLFALAGSATTVPVEQVRARLPEDEIIYFVLPDRFDNGDPANDTGELTGDRLKTGYDPTAKGFYHGGDLKGLTQRLDYIQALGVTAIWVAPVFKNKPVQGAAGHESAGYHGYWITDFTKVDPHFGTDAEFAAFVDAAHARGMKVYMDIIANHTADVIQYRECVGKSCAYRSKSDYPYQRRLGVTGKPINAGFAGDAVQTPENFAKLTDPAYAYTPFVPAGEAHVKVPEWLNDPRYYHNRGDSTFAGESARYGDFSGLDDVMTEDPRVIAGFIAIYGGWIDRFGVDGFRIDTARHVNPEFWQAFIPAMQSRAAARGIPNFPIFGEVYSEAVDPGYTAQFTRRDGYPEVLDFSFQAAARAMLSGKAGTDVFAKLIDGDVLYQGGDATALRLPTFLGNHDMGRMGHMLDLAWPKATDAERLQRLELAHVLLLSARGVPTIYSGDEQGFTGHGGDQDSREDMFASQVTSYNDNRLIGSTSTTATAHFGTDNPIFQTIARLSQIRRTHAQLRHGRTVVRFASDKPGLLAFTRGDDDGREILVVLNTSSQPLSANVEVGAQSAGFATLAGACPAKITAPGSAAITLPPLGYAICAATPARLPSE</sequence>
<feature type="chain" id="PRO_5021210883" evidence="1">
    <location>
        <begin position="18"/>
        <end position="604"/>
    </location>
</feature>
<dbReference type="Gene3D" id="2.60.40.1180">
    <property type="entry name" value="Golgi alpha-mannosidase II"/>
    <property type="match status" value="1"/>
</dbReference>
<keyword evidence="4" id="KW-1185">Reference proteome</keyword>
<dbReference type="EMBL" id="RCZC01000002">
    <property type="protein sequence ID" value="TPG54134.1"/>
    <property type="molecule type" value="Genomic_DNA"/>
</dbReference>
<keyword evidence="1" id="KW-0732">Signal</keyword>
<dbReference type="PANTHER" id="PTHR10357:SF209">
    <property type="entry name" value="PERIPLASMIC ALPHA-AMYLASE"/>
    <property type="match status" value="1"/>
</dbReference>
<dbReference type="InterPro" id="IPR017853">
    <property type="entry name" value="GH"/>
</dbReference>
<gene>
    <name evidence="3" type="ORF">EAH76_05415</name>
</gene>
<dbReference type="InterPro" id="IPR032091">
    <property type="entry name" value="Malt_amylase-like_C"/>
</dbReference>
<dbReference type="Pfam" id="PF16657">
    <property type="entry name" value="Malt_amylase_C"/>
    <property type="match status" value="1"/>
</dbReference>
<dbReference type="Pfam" id="PF00128">
    <property type="entry name" value="Alpha-amylase"/>
    <property type="match status" value="1"/>
</dbReference>
<dbReference type="GO" id="GO:0005975">
    <property type="term" value="P:carbohydrate metabolic process"/>
    <property type="evidence" value="ECO:0007669"/>
    <property type="project" value="InterPro"/>
</dbReference>
<protein>
    <submittedName>
        <fullName evidence="3">Alpha-amylase</fullName>
    </submittedName>
</protein>
<comment type="caution">
    <text evidence="3">The sequence shown here is derived from an EMBL/GenBank/DDBJ whole genome shotgun (WGS) entry which is preliminary data.</text>
</comment>
<dbReference type="SUPFAM" id="SSF51445">
    <property type="entry name" value="(Trans)glycosidases"/>
    <property type="match status" value="1"/>
</dbReference>
<dbReference type="InterPro" id="IPR013780">
    <property type="entry name" value="Glyco_hydro_b"/>
</dbReference>
<organism evidence="3 4">
    <name type="scientific">Sphingomonas glacialis</name>
    <dbReference type="NCBI Taxonomy" id="658225"/>
    <lineage>
        <taxon>Bacteria</taxon>
        <taxon>Pseudomonadati</taxon>
        <taxon>Pseudomonadota</taxon>
        <taxon>Alphaproteobacteria</taxon>
        <taxon>Sphingomonadales</taxon>
        <taxon>Sphingomonadaceae</taxon>
        <taxon>Sphingomonas</taxon>
    </lineage>
</organism>
<reference evidence="3 4" key="1">
    <citation type="journal article" date="2019" name="Environ. Microbiol.">
        <title>Species interactions and distinct microbial communities in high Arctic permafrost affected cryosols are associated with the CH4 and CO2 gas fluxes.</title>
        <authorList>
            <person name="Altshuler I."/>
            <person name="Hamel J."/>
            <person name="Turney S."/>
            <person name="Magnuson E."/>
            <person name="Levesque R."/>
            <person name="Greer C."/>
            <person name="Whyte L.G."/>
        </authorList>
    </citation>
    <scope>NUCLEOTIDE SEQUENCE [LARGE SCALE GENOMIC DNA]</scope>
    <source>
        <strain evidence="3 4">E6.1</strain>
    </source>
</reference>
<dbReference type="SMART" id="SM00642">
    <property type="entry name" value="Aamy"/>
    <property type="match status" value="1"/>
</dbReference>
<dbReference type="AlphaFoldDB" id="A0A502FXC9"/>
<evidence type="ECO:0000256" key="1">
    <source>
        <dbReference type="SAM" id="SignalP"/>
    </source>
</evidence>
<dbReference type="SUPFAM" id="SSF51011">
    <property type="entry name" value="Glycosyl hydrolase domain"/>
    <property type="match status" value="1"/>
</dbReference>
<evidence type="ECO:0000313" key="3">
    <source>
        <dbReference type="EMBL" id="TPG54134.1"/>
    </source>
</evidence>
<evidence type="ECO:0000259" key="2">
    <source>
        <dbReference type="SMART" id="SM00642"/>
    </source>
</evidence>
<name>A0A502FXC9_9SPHN</name>
<dbReference type="PANTHER" id="PTHR10357">
    <property type="entry name" value="ALPHA-AMYLASE FAMILY MEMBER"/>
    <property type="match status" value="1"/>
</dbReference>
<dbReference type="CDD" id="cd11339">
    <property type="entry name" value="AmyAc_bac_CMD_like_2"/>
    <property type="match status" value="1"/>
</dbReference>
<proteinExistence type="predicted"/>
<dbReference type="OrthoDB" id="9805159at2"/>
<evidence type="ECO:0000313" key="4">
    <source>
        <dbReference type="Proteomes" id="UP000319931"/>
    </source>
</evidence>
<feature type="signal peptide" evidence="1">
    <location>
        <begin position="1"/>
        <end position="17"/>
    </location>
</feature>
<accession>A0A502FXC9</accession>